<reference evidence="2" key="1">
    <citation type="submission" date="2022-07" db="EMBL/GenBank/DDBJ databases">
        <title>Taxonomy of Novel Oxalotrophic and Methylotrophic Bacteria.</title>
        <authorList>
            <person name="Sahin N."/>
            <person name="Tani A."/>
        </authorList>
    </citation>
    <scope>NUCLEOTIDE SEQUENCE</scope>
    <source>
        <strain evidence="2">Y10</strain>
    </source>
</reference>
<accession>A0ABQ5MMI0</accession>
<dbReference type="RefSeq" id="WP_281766256.1">
    <property type="nucleotide sequence ID" value="NZ_BRVO01000004.1"/>
</dbReference>
<dbReference type="EMBL" id="BRVO01000004">
    <property type="protein sequence ID" value="GLB50623.1"/>
    <property type="molecule type" value="Genomic_DNA"/>
</dbReference>
<organism evidence="2 3">
    <name type="scientific">Neptunitalea lumnitzerae</name>
    <dbReference type="NCBI Taxonomy" id="2965509"/>
    <lineage>
        <taxon>Bacteria</taxon>
        <taxon>Pseudomonadati</taxon>
        <taxon>Bacteroidota</taxon>
        <taxon>Flavobacteriia</taxon>
        <taxon>Flavobacteriales</taxon>
        <taxon>Flavobacteriaceae</taxon>
        <taxon>Neptunitalea</taxon>
    </lineage>
</organism>
<keyword evidence="3" id="KW-1185">Reference proteome</keyword>
<proteinExistence type="predicted"/>
<dbReference type="GO" id="GO:0016787">
    <property type="term" value="F:hydrolase activity"/>
    <property type="evidence" value="ECO:0007669"/>
    <property type="project" value="UniProtKB-KW"/>
</dbReference>
<dbReference type="Proteomes" id="UP001143543">
    <property type="component" value="Unassembled WGS sequence"/>
</dbReference>
<protein>
    <submittedName>
        <fullName evidence="2">Alpha/beta hydrolase</fullName>
    </submittedName>
</protein>
<feature type="domain" description="AB hydrolase-1" evidence="1">
    <location>
        <begin position="18"/>
        <end position="241"/>
    </location>
</feature>
<evidence type="ECO:0000313" key="3">
    <source>
        <dbReference type="Proteomes" id="UP001143543"/>
    </source>
</evidence>
<keyword evidence="2" id="KW-0378">Hydrolase</keyword>
<sequence>MLAYRILRNESTSQWLTLVHGASASASIWKYQIEFFKKYYNVLILDFNGYSEDTTFVVNETSYSFELLASEVVKIMREENIKSSHFIGASLGNIIVRQIMETDPQCVNAVVMTSAVLHLNFMATLVLYSCLFLEKIIPHKYLYKFSVAISFPMPCNKPSRQLFLESMDEFSREMYRLWLKLAKENFALMHFFNLVGLRSDVLFVNGNQDYLFLPYIKKFVRENETAELKIIQNGGHGINIDKKEIYNKEVLMYLRKVETTQRYSSTVYAY</sequence>
<comment type="caution">
    <text evidence="2">The sequence shown here is derived from an EMBL/GenBank/DDBJ whole genome shotgun (WGS) entry which is preliminary data.</text>
</comment>
<evidence type="ECO:0000259" key="1">
    <source>
        <dbReference type="Pfam" id="PF12697"/>
    </source>
</evidence>
<dbReference type="Gene3D" id="3.40.50.1820">
    <property type="entry name" value="alpha/beta hydrolase"/>
    <property type="match status" value="1"/>
</dbReference>
<dbReference type="PANTHER" id="PTHR43329">
    <property type="entry name" value="EPOXIDE HYDROLASE"/>
    <property type="match status" value="1"/>
</dbReference>
<gene>
    <name evidence="2" type="ORF">Y10_29910</name>
</gene>
<dbReference type="SUPFAM" id="SSF53474">
    <property type="entry name" value="alpha/beta-Hydrolases"/>
    <property type="match status" value="1"/>
</dbReference>
<evidence type="ECO:0000313" key="2">
    <source>
        <dbReference type="EMBL" id="GLB50623.1"/>
    </source>
</evidence>
<name>A0ABQ5MMI0_9FLAO</name>
<dbReference type="InterPro" id="IPR000073">
    <property type="entry name" value="AB_hydrolase_1"/>
</dbReference>
<dbReference type="InterPro" id="IPR029058">
    <property type="entry name" value="AB_hydrolase_fold"/>
</dbReference>
<dbReference type="Pfam" id="PF12697">
    <property type="entry name" value="Abhydrolase_6"/>
    <property type="match status" value="1"/>
</dbReference>